<accession>A0ABP7Q195</accession>
<organism evidence="2 3">
    <name type="scientific">Mucilaginibacter dorajii</name>
    <dbReference type="NCBI Taxonomy" id="692994"/>
    <lineage>
        <taxon>Bacteria</taxon>
        <taxon>Pseudomonadati</taxon>
        <taxon>Bacteroidota</taxon>
        <taxon>Sphingobacteriia</taxon>
        <taxon>Sphingobacteriales</taxon>
        <taxon>Sphingobacteriaceae</taxon>
        <taxon>Mucilaginibacter</taxon>
    </lineage>
</organism>
<dbReference type="RefSeq" id="WP_259087686.1">
    <property type="nucleotide sequence ID" value="NZ_BAAAZC010000019.1"/>
</dbReference>
<reference evidence="3" key="1">
    <citation type="journal article" date="2019" name="Int. J. Syst. Evol. Microbiol.">
        <title>The Global Catalogue of Microorganisms (GCM) 10K type strain sequencing project: providing services to taxonomists for standard genome sequencing and annotation.</title>
        <authorList>
            <consortium name="The Broad Institute Genomics Platform"/>
            <consortium name="The Broad Institute Genome Sequencing Center for Infectious Disease"/>
            <person name="Wu L."/>
            <person name="Ma J."/>
        </authorList>
    </citation>
    <scope>NUCLEOTIDE SEQUENCE [LARGE SCALE GENOMIC DNA]</scope>
    <source>
        <strain evidence="3">JCM 16601</strain>
    </source>
</reference>
<gene>
    <name evidence="2" type="ORF">GCM10022210_26590</name>
</gene>
<feature type="domain" description="Carrier" evidence="1">
    <location>
        <begin position="2"/>
        <end position="84"/>
    </location>
</feature>
<dbReference type="SUPFAM" id="SSF47336">
    <property type="entry name" value="ACP-like"/>
    <property type="match status" value="1"/>
</dbReference>
<comment type="caution">
    <text evidence="2">The sequence shown here is derived from an EMBL/GenBank/DDBJ whole genome shotgun (WGS) entry which is preliminary data.</text>
</comment>
<keyword evidence="3" id="KW-1185">Reference proteome</keyword>
<proteinExistence type="predicted"/>
<dbReference type="Proteomes" id="UP001500742">
    <property type="component" value="Unassembled WGS sequence"/>
</dbReference>
<protein>
    <recommendedName>
        <fullName evidence="1">Carrier domain-containing protein</fullName>
    </recommendedName>
</protein>
<evidence type="ECO:0000313" key="2">
    <source>
        <dbReference type="EMBL" id="GAA3974869.1"/>
    </source>
</evidence>
<dbReference type="InterPro" id="IPR009081">
    <property type="entry name" value="PP-bd_ACP"/>
</dbReference>
<dbReference type="Pfam" id="PF00550">
    <property type="entry name" value="PP-binding"/>
    <property type="match status" value="1"/>
</dbReference>
<dbReference type="Gene3D" id="1.10.1200.10">
    <property type="entry name" value="ACP-like"/>
    <property type="match status" value="1"/>
</dbReference>
<dbReference type="PROSITE" id="PS50075">
    <property type="entry name" value="CARRIER"/>
    <property type="match status" value="1"/>
</dbReference>
<dbReference type="InterPro" id="IPR036736">
    <property type="entry name" value="ACP-like_sf"/>
</dbReference>
<evidence type="ECO:0000259" key="1">
    <source>
        <dbReference type="PROSITE" id="PS50075"/>
    </source>
</evidence>
<evidence type="ECO:0000313" key="3">
    <source>
        <dbReference type="Proteomes" id="UP001500742"/>
    </source>
</evidence>
<dbReference type="EMBL" id="BAAAZC010000019">
    <property type="protein sequence ID" value="GAA3974869.1"/>
    <property type="molecule type" value="Genomic_DNA"/>
</dbReference>
<sequence length="89" mass="9547">MDAIETRIKEIIIDVAGLPDEPGDLKDDSALADLGFTSAMCSELKDRLNDFIQNEQGCKQTIKAGDITTGTTVGDVVSMVKGKLKKCKS</sequence>
<name>A0ABP7Q195_9SPHI</name>